<organism evidence="2 3">
    <name type="scientific">Ephemerocybe angulata</name>
    <dbReference type="NCBI Taxonomy" id="980116"/>
    <lineage>
        <taxon>Eukaryota</taxon>
        <taxon>Fungi</taxon>
        <taxon>Dikarya</taxon>
        <taxon>Basidiomycota</taxon>
        <taxon>Agaricomycotina</taxon>
        <taxon>Agaricomycetes</taxon>
        <taxon>Agaricomycetidae</taxon>
        <taxon>Agaricales</taxon>
        <taxon>Agaricineae</taxon>
        <taxon>Psathyrellaceae</taxon>
        <taxon>Ephemerocybe</taxon>
    </lineage>
</organism>
<evidence type="ECO:0000313" key="2">
    <source>
        <dbReference type="EMBL" id="KAF6754016.1"/>
    </source>
</evidence>
<feature type="chain" id="PRO_5034067755" evidence="1">
    <location>
        <begin position="27"/>
        <end position="220"/>
    </location>
</feature>
<accession>A0A8H6HW86</accession>
<feature type="signal peptide" evidence="1">
    <location>
        <begin position="1"/>
        <end position="26"/>
    </location>
</feature>
<evidence type="ECO:0000313" key="3">
    <source>
        <dbReference type="Proteomes" id="UP000521943"/>
    </source>
</evidence>
<keyword evidence="1" id="KW-0732">Signal</keyword>
<dbReference type="AlphaFoldDB" id="A0A8H6HW86"/>
<reference evidence="2 3" key="1">
    <citation type="submission" date="2020-07" db="EMBL/GenBank/DDBJ databases">
        <title>Comparative genomics of pyrophilous fungi reveals a link between fire events and developmental genes.</title>
        <authorList>
            <consortium name="DOE Joint Genome Institute"/>
            <person name="Steindorff A.S."/>
            <person name="Carver A."/>
            <person name="Calhoun S."/>
            <person name="Stillman K."/>
            <person name="Liu H."/>
            <person name="Lipzen A."/>
            <person name="Pangilinan J."/>
            <person name="Labutti K."/>
            <person name="Bruns T.D."/>
            <person name="Grigoriev I.V."/>
        </authorList>
    </citation>
    <scope>NUCLEOTIDE SEQUENCE [LARGE SCALE GENOMIC DNA]</scope>
    <source>
        <strain evidence="2 3">CBS 144469</strain>
    </source>
</reference>
<sequence length="220" mass="24427">MMLNSFFSVSAIAAFLSLITLPSALAQDPLTANSTATLVTWSTNQCCGGNIAFNRVKAGDCVKTVGHPSIYGASITTSGFWGDGRLNYGYLTGFKDGSCSEKAYEIRYDGCVSIGPESRASSWKWTQETYVPPIRRRELVNVTGAEVAHGAEITKASWFSYFDQKEGRERRIALDDEQEASVVLKMYEDKDFEGLSRLYECELTIFSHRNILTAPVDNRR</sequence>
<dbReference type="Proteomes" id="UP000521943">
    <property type="component" value="Unassembled WGS sequence"/>
</dbReference>
<name>A0A8H6HW86_9AGAR</name>
<evidence type="ECO:0000256" key="1">
    <source>
        <dbReference type="SAM" id="SignalP"/>
    </source>
</evidence>
<protein>
    <submittedName>
        <fullName evidence="2">Uncharacterized protein</fullName>
    </submittedName>
</protein>
<keyword evidence="3" id="KW-1185">Reference proteome</keyword>
<gene>
    <name evidence="2" type="ORF">DFP72DRAFT_900192</name>
</gene>
<comment type="caution">
    <text evidence="2">The sequence shown here is derived from an EMBL/GenBank/DDBJ whole genome shotgun (WGS) entry which is preliminary data.</text>
</comment>
<dbReference type="OrthoDB" id="2854081at2759"/>
<dbReference type="EMBL" id="JACGCI010000036">
    <property type="protein sequence ID" value="KAF6754016.1"/>
    <property type="molecule type" value="Genomic_DNA"/>
</dbReference>
<proteinExistence type="predicted"/>